<protein>
    <submittedName>
        <fullName evidence="2">Uncharacterized protein</fullName>
    </submittedName>
</protein>
<dbReference type="HOGENOM" id="CLU_812834_0_0_2"/>
<dbReference type="EMBL" id="CP002098">
    <property type="protein sequence ID" value="ADM27592.1"/>
    <property type="molecule type" value="Genomic_DNA"/>
</dbReference>
<dbReference type="KEGG" id="iag:Igag_0765"/>
<dbReference type="Proteomes" id="UP000001304">
    <property type="component" value="Chromosome"/>
</dbReference>
<organism evidence="2 3">
    <name type="scientific">Ignisphaera aggregans (strain DSM 17230 / JCM 13409 / AQ1.S1)</name>
    <dbReference type="NCBI Taxonomy" id="583356"/>
    <lineage>
        <taxon>Archaea</taxon>
        <taxon>Thermoproteota</taxon>
        <taxon>Thermoprotei</taxon>
        <taxon>Desulfurococcales</taxon>
        <taxon>Desulfurococcaceae</taxon>
        <taxon>Ignisphaera</taxon>
    </lineage>
</organism>
<evidence type="ECO:0000313" key="2">
    <source>
        <dbReference type="EMBL" id="ADM27592.1"/>
    </source>
</evidence>
<accession>E0STB5</accession>
<feature type="transmembrane region" description="Helical" evidence="1">
    <location>
        <begin position="7"/>
        <end position="26"/>
    </location>
</feature>
<proteinExistence type="predicted"/>
<dbReference type="BioCyc" id="IAGG583356:GHAH-758-MONOMER"/>
<keyword evidence="1" id="KW-0812">Transmembrane</keyword>
<dbReference type="AlphaFoldDB" id="E0STB5"/>
<gene>
    <name evidence="2" type="ordered locus">Igag_0765</name>
</gene>
<keyword evidence="1" id="KW-1133">Transmembrane helix</keyword>
<name>E0STB5_IGNAA</name>
<keyword evidence="1" id="KW-0472">Membrane</keyword>
<sequence>MDIGRKIWVFALIIAVLISSWLYIWLYSSSAEKAQPAPAPRIILRVSPIDVSIASEADLTRVVLYVVNNLNRTLRIVDSGWHIDVYNLSWNLIGSCNLSALEIREISVDPGRRGLLRSFDVVYRDSVLYIDGVICIGRLDPGRYIVRFRLDSDPQIYTAISMDMGSRYYGVWRSDDAAIDIVVEYVVETDVETIERYIKETERYDPLARNKTISLEDFRNPAILRTRISVINIGRSIVVFSGTGCGCSTFASLSVVSVEEGKYRGLCPLTICLILCYKPLTPGSSAVDETRYLGCGVLIVDRPFRATLRIGIEALYNCSWWHWTQCTNSTYIAMDIPIKID</sequence>
<reference evidence="2 3" key="1">
    <citation type="journal article" date="2010" name="Stand. Genomic Sci.">
        <title>Complete genome sequence of Ignisphaera aggregans type strain (AQ1.S1).</title>
        <authorList>
            <person name="Goker M."/>
            <person name="Held B."/>
            <person name="Lapidus A."/>
            <person name="Nolan M."/>
            <person name="Spring S."/>
            <person name="Yasawong M."/>
            <person name="Lucas S."/>
            <person name="Glavina Del Rio T."/>
            <person name="Tice H."/>
            <person name="Cheng J.F."/>
            <person name="Goodwin L."/>
            <person name="Tapia R."/>
            <person name="Pitluck S."/>
            <person name="Liolios K."/>
            <person name="Ivanova N."/>
            <person name="Mavromatis K."/>
            <person name="Mikhailova N."/>
            <person name="Pati A."/>
            <person name="Chen A."/>
            <person name="Palaniappan K."/>
            <person name="Brambilla E."/>
            <person name="Land M."/>
            <person name="Hauser L."/>
            <person name="Chang Y.J."/>
            <person name="Jeffries C.D."/>
            <person name="Brettin T."/>
            <person name="Detter J.C."/>
            <person name="Han C."/>
            <person name="Rohde M."/>
            <person name="Sikorski J."/>
            <person name="Woyke T."/>
            <person name="Bristow J."/>
            <person name="Eisen J.A."/>
            <person name="Markowitz V."/>
            <person name="Hugenholtz P."/>
            <person name="Kyrpides N.C."/>
            <person name="Klenk H.P."/>
        </authorList>
    </citation>
    <scope>NUCLEOTIDE SEQUENCE [LARGE SCALE GENOMIC DNA]</scope>
    <source>
        <strain evidence="3">DSM 17230 / JCM 13409 / AQ1.S1</strain>
    </source>
</reference>
<evidence type="ECO:0000256" key="1">
    <source>
        <dbReference type="SAM" id="Phobius"/>
    </source>
</evidence>
<evidence type="ECO:0000313" key="3">
    <source>
        <dbReference type="Proteomes" id="UP000001304"/>
    </source>
</evidence>
<keyword evidence="3" id="KW-1185">Reference proteome</keyword>